<feature type="disulfide bond" evidence="8">
    <location>
        <begin position="145"/>
        <end position="199"/>
    </location>
</feature>
<comment type="similarity">
    <text evidence="8">Belongs to the APP family.</text>
</comment>
<dbReference type="PRINTS" id="PR00203">
    <property type="entry name" value="AMYLOIDA4"/>
</dbReference>
<comment type="caution">
    <text evidence="8">Lacks conserved residue(s) required for the propagation of feature annotation.</text>
</comment>
<feature type="disulfide bond" evidence="8">
    <location>
        <begin position="156"/>
        <end position="186"/>
    </location>
</feature>
<accession>C0JV68</accession>
<dbReference type="InterPro" id="IPR024329">
    <property type="entry name" value="Amyloid_glyco_E2_domain"/>
</dbReference>
<dbReference type="GO" id="GO:0007409">
    <property type="term" value="P:axonogenesis"/>
    <property type="evidence" value="ECO:0007669"/>
    <property type="project" value="TreeGrafter"/>
</dbReference>
<feature type="region of interest" description="Disordered" evidence="9">
    <location>
        <begin position="212"/>
        <end position="231"/>
    </location>
</feature>
<dbReference type="Pfam" id="PF02177">
    <property type="entry name" value="APP_N"/>
    <property type="match status" value="1"/>
</dbReference>
<protein>
    <submittedName>
        <fullName evidence="13">Amyloid beta (A4) protein</fullName>
    </submittedName>
</protein>
<dbReference type="InterPro" id="IPR036176">
    <property type="entry name" value="E2_sf"/>
</dbReference>
<dbReference type="Pfam" id="PF10515">
    <property type="entry name" value="APP_amyloid"/>
    <property type="match status" value="1"/>
</dbReference>
<dbReference type="SMART" id="SM00006">
    <property type="entry name" value="A4_EXTRA"/>
    <property type="match status" value="1"/>
</dbReference>
<dbReference type="PROSITE" id="PS51870">
    <property type="entry name" value="APP_E2"/>
    <property type="match status" value="1"/>
</dbReference>
<feature type="domain" description="E2" evidence="12">
    <location>
        <begin position="259"/>
        <end position="459"/>
    </location>
</feature>
<dbReference type="Gene3D" id="2.30.29.30">
    <property type="entry name" value="Pleckstrin-homology domain (PH domain)/Phosphotyrosine-binding domain (PTB)"/>
    <property type="match status" value="1"/>
</dbReference>
<keyword evidence="6 8" id="KW-1015">Disulfide bond</keyword>
<reference evidence="13" key="1">
    <citation type="journal article" date="2009" name="Arch. Biochem. Biophys.">
        <title>The sea urchin embryo: a model to study Alzheimer's beta amyloid induced toxicity.</title>
        <authorList>
            <person name="Pellicano M."/>
            <person name="Picone P."/>
            <person name="Cavalieri V."/>
            <person name="Carrotta R."/>
            <person name="Spinelli G."/>
            <person name="Di Carlo M."/>
        </authorList>
    </citation>
    <scope>NUCLEOTIDE SEQUENCE</scope>
</reference>
<dbReference type="GO" id="GO:0008201">
    <property type="term" value="F:heparin binding"/>
    <property type="evidence" value="ECO:0007669"/>
    <property type="project" value="UniProtKB-UniRule"/>
</dbReference>
<dbReference type="SUPFAM" id="SSF89811">
    <property type="entry name" value="Amyloid beta a4 protein copper binding domain (domain 2)"/>
    <property type="match status" value="1"/>
</dbReference>
<proteinExistence type="evidence at transcript level"/>
<dbReference type="InterPro" id="IPR008154">
    <property type="entry name" value="Amyloid_glyco_extra"/>
</dbReference>
<dbReference type="Gene3D" id="3.30.1490.140">
    <property type="entry name" value="Amyloidogenic glycoprotein, copper-binding domain"/>
    <property type="match status" value="1"/>
</dbReference>
<dbReference type="SUPFAM" id="SSF56491">
    <property type="entry name" value="A heparin-binding domain"/>
    <property type="match status" value="1"/>
</dbReference>
<feature type="region of interest" description="Disordered" evidence="9">
    <location>
        <begin position="476"/>
        <end position="587"/>
    </location>
</feature>
<dbReference type="InterPro" id="IPR019745">
    <property type="entry name" value="Amyloid_glyco_intracell_CS"/>
</dbReference>
<dbReference type="Pfam" id="PF12925">
    <property type="entry name" value="APP_E2"/>
    <property type="match status" value="1"/>
</dbReference>
<dbReference type="SUPFAM" id="SSF109843">
    <property type="entry name" value="CAPPD, an extracellular domain of amyloid beta A4 protein"/>
    <property type="match status" value="1"/>
</dbReference>
<dbReference type="GO" id="GO:0007417">
    <property type="term" value="P:central nervous system development"/>
    <property type="evidence" value="ECO:0007669"/>
    <property type="project" value="TreeGrafter"/>
</dbReference>
<keyword evidence="7" id="KW-0325">Glycoprotein</keyword>
<evidence type="ECO:0000256" key="6">
    <source>
        <dbReference type="ARBA" id="ARBA00023157"/>
    </source>
</evidence>
<evidence type="ECO:0000256" key="4">
    <source>
        <dbReference type="ARBA" id="ARBA00022989"/>
    </source>
</evidence>
<dbReference type="Pfam" id="PF12924">
    <property type="entry name" value="APP_Cu_bd"/>
    <property type="match status" value="1"/>
</dbReference>
<feature type="region of interest" description="GFLD subdomain" evidence="8">
    <location>
        <begin position="43"/>
        <end position="135"/>
    </location>
</feature>
<dbReference type="Gene3D" id="3.90.570.10">
    <property type="entry name" value="Amyloidogenic glycoprotein, heparin-binding domain"/>
    <property type="match status" value="1"/>
</dbReference>
<dbReference type="PROSITE" id="PS00320">
    <property type="entry name" value="APP_INTRA"/>
    <property type="match status" value="1"/>
</dbReference>
<dbReference type="PANTHER" id="PTHR23103:SF15">
    <property type="entry name" value="AMYLOID-BETA-LIKE PROTEIN"/>
    <property type="match status" value="1"/>
</dbReference>
<dbReference type="InterPro" id="IPR011178">
    <property type="entry name" value="Amyloid_glyco_Cu-bd"/>
</dbReference>
<evidence type="ECO:0000256" key="3">
    <source>
        <dbReference type="ARBA" id="ARBA00022729"/>
    </source>
</evidence>
<evidence type="ECO:0000256" key="7">
    <source>
        <dbReference type="ARBA" id="ARBA00023180"/>
    </source>
</evidence>
<comment type="subcellular location">
    <subcellularLocation>
        <location evidence="1">Membrane</location>
        <topology evidence="1">Single-pass type I membrane protein</topology>
    </subcellularLocation>
</comment>
<organism evidence="13">
    <name type="scientific">Paracentrotus lividus</name>
    <name type="common">Common sea urchin</name>
    <dbReference type="NCBI Taxonomy" id="7656"/>
    <lineage>
        <taxon>Eukaryota</taxon>
        <taxon>Metazoa</taxon>
        <taxon>Echinodermata</taxon>
        <taxon>Eleutherozoa</taxon>
        <taxon>Echinozoa</taxon>
        <taxon>Echinoidea</taxon>
        <taxon>Euechinoidea</taxon>
        <taxon>Echinacea</taxon>
        <taxon>Camarodonta</taxon>
        <taxon>Echinidea</taxon>
        <taxon>Echinidae</taxon>
        <taxon>Paracentrotus</taxon>
    </lineage>
</organism>
<dbReference type="InterPro" id="IPR036669">
    <property type="entry name" value="Amyloid_Cu-bd_sf"/>
</dbReference>
<evidence type="ECO:0000259" key="12">
    <source>
        <dbReference type="PROSITE" id="PS51870"/>
    </source>
</evidence>
<feature type="compositionally biased region" description="Acidic residues" evidence="9">
    <location>
        <begin position="212"/>
        <end position="223"/>
    </location>
</feature>
<feature type="compositionally biased region" description="Polar residues" evidence="9">
    <location>
        <begin position="530"/>
        <end position="567"/>
    </location>
</feature>
<dbReference type="InterPro" id="IPR036454">
    <property type="entry name" value="Amyloid_glyco_heparin-bd_sf"/>
</dbReference>
<keyword evidence="2 10" id="KW-0812">Transmembrane</keyword>
<feature type="region of interest" description="CuBD subdomain" evidence="8">
    <location>
        <begin position="143"/>
        <end position="201"/>
    </location>
</feature>
<feature type="disulfide bond" evidence="8">
    <location>
        <begin position="111"/>
        <end position="118"/>
    </location>
</feature>
<dbReference type="EMBL" id="FJ476254">
    <property type="protein sequence ID" value="ACN53783.1"/>
    <property type="molecule type" value="mRNA"/>
</dbReference>
<evidence type="ECO:0000313" key="13">
    <source>
        <dbReference type="EMBL" id="ACN53783.1"/>
    </source>
</evidence>
<evidence type="ECO:0000256" key="9">
    <source>
        <dbReference type="SAM" id="MobiDB-lite"/>
    </source>
</evidence>
<feature type="transmembrane region" description="Helical" evidence="10">
    <location>
        <begin position="671"/>
        <end position="694"/>
    </location>
</feature>
<dbReference type="InterPro" id="IPR011993">
    <property type="entry name" value="PH-like_dom_sf"/>
</dbReference>
<dbReference type="GO" id="GO:0016020">
    <property type="term" value="C:membrane"/>
    <property type="evidence" value="ECO:0007669"/>
    <property type="project" value="UniProtKB-SubCell"/>
</dbReference>
<dbReference type="PANTHER" id="PTHR23103">
    <property type="entry name" value="ALZHEIMER'S DISEASE BETA-AMYLOID RELATED"/>
    <property type="match status" value="1"/>
</dbReference>
<feature type="domain" description="E1" evidence="11">
    <location>
        <begin position="43"/>
        <end position="201"/>
    </location>
</feature>
<keyword evidence="4 10" id="KW-1133">Transmembrane helix</keyword>
<sequence length="740" mass="83825">MENFIKMASKTAIYTVLLFAILSVASAGYVEALAAGAFDPSSSRVELRVALRDGYYSKYADIISGQWLTDMSAEYTSDTKEILNYCRKKYPNPEINNIVDSSQPTLIEQWCPVNGEECTSSATVTYYRCLAGPFESDALMVYNVCKFYHKHDEQMCREPEYWKGVAEEDCRGKKMGINSTGMLLPCGTDKFKGVEYTCCPPPTYRPMTAEETEVEEEEEEAEAEAAAGEEMGHVEEPVKAPAPERDNVVSKPQITSNILDDPYFSENGLTGSQEKKEYANAKSRLSTKEKSKMARVMQQWQEAQEHYETLKVKNPEAAEKMRKEMTERFEETIGNMETENTEETEELREAHQVHIAVSLREKINASYESYRITVDVPKPKSKKILHALRRYLHAIQKARQHYITHYKHLRKTDPLKADQHKRFTLHKLKTLDLEVAQSVDLLQNLPELYTELKPKVDALLDSTHDSPEDAALIRATEEEEMSEATEAPPAERIELEPVAEIMEPDVEEETEEEVEVEEEVPEEETETPAISKSSETKPSTQVKPSPVQTKPSTIQTKPRTSTATQTDPEPPTPSRDADFEQETEIQVPAENVQIVAVKPIESYLDEELTAPIETEDVKPQTLIIAQKPKAKVEKSAAAARMEKQRLVNRQDVNSIDNSVTKKRMQLRSEPMMAFGLACGVLAVATILVIAVLIVRRKTRRTPVNSGFTEIDPNLTVEQRHIVAMQQNGYENPTYKYFDMQ</sequence>
<evidence type="ECO:0000256" key="2">
    <source>
        <dbReference type="ARBA" id="ARBA00022692"/>
    </source>
</evidence>
<keyword evidence="5 10" id="KW-0472">Membrane</keyword>
<feature type="disulfide bond" evidence="8">
    <location>
        <begin position="170"/>
        <end position="198"/>
    </location>
</feature>
<evidence type="ECO:0000256" key="1">
    <source>
        <dbReference type="ARBA" id="ARBA00004479"/>
    </source>
</evidence>
<dbReference type="InterPro" id="IPR008155">
    <property type="entry name" value="Amyloid_glyco"/>
</dbReference>
<dbReference type="GO" id="GO:0046914">
    <property type="term" value="F:transition metal ion binding"/>
    <property type="evidence" value="ECO:0007669"/>
    <property type="project" value="InterPro"/>
</dbReference>
<evidence type="ECO:0000256" key="8">
    <source>
        <dbReference type="PROSITE-ProRule" id="PRU01217"/>
    </source>
</evidence>
<feature type="compositionally biased region" description="Acidic residues" evidence="9">
    <location>
        <begin position="502"/>
        <end position="526"/>
    </location>
</feature>
<dbReference type="PROSITE" id="PS51869">
    <property type="entry name" value="APP_E1"/>
    <property type="match status" value="1"/>
</dbReference>
<keyword evidence="3" id="KW-0732">Signal</keyword>
<evidence type="ECO:0000256" key="10">
    <source>
        <dbReference type="SAM" id="Phobius"/>
    </source>
</evidence>
<evidence type="ECO:0000259" key="11">
    <source>
        <dbReference type="PROSITE" id="PS51869"/>
    </source>
</evidence>
<gene>
    <name evidence="13" type="primary">APP</name>
</gene>
<evidence type="ECO:0000256" key="5">
    <source>
        <dbReference type="ARBA" id="ARBA00023136"/>
    </source>
</evidence>
<dbReference type="Gene3D" id="1.20.120.770">
    <property type="entry name" value="Amyloid precursor protein, E2 domain"/>
    <property type="match status" value="1"/>
</dbReference>
<dbReference type="InterPro" id="IPR019543">
    <property type="entry name" value="APP_amyloid_C"/>
</dbReference>
<dbReference type="InterPro" id="IPR015849">
    <property type="entry name" value="Amyloid_glyco_heparin-bd"/>
</dbReference>
<name>C0JV68_PARLI</name>
<dbReference type="AlphaFoldDB" id="C0JV68"/>